<accession>A0A2H3UBI8</accession>
<evidence type="ECO:0000313" key="2">
    <source>
        <dbReference type="Proteomes" id="UP000219369"/>
    </source>
</evidence>
<dbReference type="EMBL" id="FMJY01000010">
    <property type="protein sequence ID" value="SCO91279.1"/>
    <property type="molecule type" value="Genomic_DNA"/>
</dbReference>
<protein>
    <submittedName>
        <fullName evidence="1">Uncharacterized protein</fullName>
    </submittedName>
</protein>
<dbReference type="Proteomes" id="UP000219369">
    <property type="component" value="Unassembled WGS sequence"/>
</dbReference>
<gene>
    <name evidence="1" type="ORF">FRV6_15407</name>
</gene>
<reference evidence="2" key="1">
    <citation type="submission" date="2016-09" db="EMBL/GenBank/DDBJ databases">
        <authorList>
            <person name="Guldener U."/>
        </authorList>
    </citation>
    <scope>NUCLEOTIDE SEQUENCE [LARGE SCALE GENOMIC DNA]</scope>
    <source>
        <strain evidence="2">V64-1</strain>
    </source>
</reference>
<sequence>MIEFVRASKTGCGMSYRRIFQALSQDRSDKCFNYIERPQDPSHQAGKEIDKNRFLAQLARENTFLEEKLASKEPAGQKAVDYCPDNAFARMLEIIKVRDKAKKVAERLI</sequence>
<organism evidence="1 2">
    <name type="scientific">Fusarium oxysporum</name>
    <name type="common">Fusarium vascular wilt</name>
    <dbReference type="NCBI Taxonomy" id="5507"/>
    <lineage>
        <taxon>Eukaryota</taxon>
        <taxon>Fungi</taxon>
        <taxon>Dikarya</taxon>
        <taxon>Ascomycota</taxon>
        <taxon>Pezizomycotina</taxon>
        <taxon>Sordariomycetes</taxon>
        <taxon>Hypocreomycetidae</taxon>
        <taxon>Hypocreales</taxon>
        <taxon>Nectriaceae</taxon>
        <taxon>Fusarium</taxon>
        <taxon>Fusarium oxysporum species complex</taxon>
    </lineage>
</organism>
<evidence type="ECO:0000313" key="1">
    <source>
        <dbReference type="EMBL" id="SCO91279.1"/>
    </source>
</evidence>
<proteinExistence type="predicted"/>
<name>A0A2H3UBI8_FUSOX</name>
<dbReference type="OrthoDB" id="8062037at2759"/>
<dbReference type="AlphaFoldDB" id="A0A2H3UBI8"/>